<keyword evidence="2" id="KW-1185">Reference proteome</keyword>
<reference evidence="1" key="1">
    <citation type="submission" date="2012-04" db="EMBL/GenBank/DDBJ databases">
        <title>Finished genome of Dactylococcopsis salina PCC 8305.</title>
        <authorList>
            <consortium name="US DOE Joint Genome Institute"/>
            <person name="Gugger M."/>
            <person name="Coursin T."/>
            <person name="Rippka R."/>
            <person name="Tandeau De Marsac N."/>
            <person name="Huntemann M."/>
            <person name="Wei C.-L."/>
            <person name="Han J."/>
            <person name="Detter J.C."/>
            <person name="Han C."/>
            <person name="Tapia R."/>
            <person name="Daligault H."/>
            <person name="Chen A."/>
            <person name="Krypides N."/>
            <person name="Mavromatis K."/>
            <person name="Markowitz V."/>
            <person name="Szeto E."/>
            <person name="Ivanova N."/>
            <person name="Ovchinnikova G."/>
            <person name="Pagani I."/>
            <person name="Pati A."/>
            <person name="Goodwin L."/>
            <person name="Peters L."/>
            <person name="Pitluck S."/>
            <person name="Woyke T."/>
            <person name="Kerfeld C."/>
        </authorList>
    </citation>
    <scope>NUCLEOTIDE SEQUENCE [LARGE SCALE GENOMIC DNA]</scope>
    <source>
        <strain evidence="1">PCC 8305</strain>
    </source>
</reference>
<name>K9YXH3_DACS8</name>
<sequence length="189" mass="20659">MIQKPKLPLDYSNSNDQAIWQWNSEVMNVANEENLIIDVDYTYDTNNFFDTQEKKDVFEETINEIAARLGDDLASIDPSNLSVNTWDMVFTHPGTGNRATLTDQIIEANTLRIFVGGAPLGGTTLGRGGSGSYSVSGFSDFLDSVTTDINLSSTSIDENVPTNSTVGTFSTTDSTGETFTYTLSKYLCT</sequence>
<dbReference type="HOGENOM" id="CLU_1432396_0_0_3"/>
<evidence type="ECO:0000313" key="1">
    <source>
        <dbReference type="EMBL" id="AFZ51182.1"/>
    </source>
</evidence>
<proteinExistence type="predicted"/>
<dbReference type="AlphaFoldDB" id="K9YXH3"/>
<evidence type="ECO:0000313" key="2">
    <source>
        <dbReference type="Proteomes" id="UP000010482"/>
    </source>
</evidence>
<accession>K9YXH3</accession>
<gene>
    <name evidence="1" type="ORF">Dacsa_2595</name>
</gene>
<protein>
    <submittedName>
        <fullName evidence="1">Uncharacterized protein</fullName>
    </submittedName>
</protein>
<dbReference type="EMBL" id="CP003944">
    <property type="protein sequence ID" value="AFZ51182.1"/>
    <property type="molecule type" value="Genomic_DNA"/>
</dbReference>
<dbReference type="KEGG" id="dsl:Dacsa_2595"/>
<dbReference type="Proteomes" id="UP000010482">
    <property type="component" value="Chromosome"/>
</dbReference>
<dbReference type="STRING" id="13035.Dacsa_2595"/>
<organism evidence="1 2">
    <name type="scientific">Dactylococcopsis salina (strain PCC 8305)</name>
    <name type="common">Myxobactron salinum</name>
    <dbReference type="NCBI Taxonomy" id="13035"/>
    <lineage>
        <taxon>Bacteria</taxon>
        <taxon>Bacillati</taxon>
        <taxon>Cyanobacteriota</taxon>
        <taxon>Cyanophyceae</taxon>
        <taxon>Nodosilineales</taxon>
        <taxon>Cymatolegaceae</taxon>
        <taxon>Dactylococcopsis</taxon>
    </lineage>
</organism>